<dbReference type="SUPFAM" id="SSF52540">
    <property type="entry name" value="P-loop containing nucleoside triphosphate hydrolases"/>
    <property type="match status" value="1"/>
</dbReference>
<dbReference type="Gene3D" id="3.40.50.300">
    <property type="entry name" value="P-loop containing nucleotide triphosphate hydrolases"/>
    <property type="match status" value="1"/>
</dbReference>
<dbReference type="AlphaFoldDB" id="A0A4R5VH73"/>
<dbReference type="EMBL" id="SMUV01000046">
    <property type="protein sequence ID" value="TDK51429.1"/>
    <property type="molecule type" value="Genomic_DNA"/>
</dbReference>
<evidence type="ECO:0000313" key="1">
    <source>
        <dbReference type="EMBL" id="TDK51429.1"/>
    </source>
</evidence>
<keyword evidence="2" id="KW-1185">Reference proteome</keyword>
<dbReference type="Pfam" id="PF19798">
    <property type="entry name" value="Sulfotransfer_5"/>
    <property type="match status" value="1"/>
</dbReference>
<dbReference type="PANTHER" id="PTHR48419">
    <property type="entry name" value="SULFOTRANSFERASE DOMAIN-CONTAINING PROTEIN"/>
    <property type="match status" value="1"/>
</dbReference>
<evidence type="ECO:0008006" key="3">
    <source>
        <dbReference type="Google" id="ProtNLM"/>
    </source>
</evidence>
<name>A0A4R5VH73_9RHOB</name>
<dbReference type="Proteomes" id="UP000295301">
    <property type="component" value="Unassembled WGS sequence"/>
</dbReference>
<dbReference type="OrthoDB" id="272985at2"/>
<protein>
    <recommendedName>
        <fullName evidence="3">Sulfotransferase family protein</fullName>
    </recommendedName>
</protein>
<dbReference type="InterPro" id="IPR053226">
    <property type="entry name" value="Pyrrolopyrazine_biosynth_F"/>
</dbReference>
<gene>
    <name evidence="1" type="ORF">E1832_03135</name>
</gene>
<dbReference type="InterPro" id="IPR027417">
    <property type="entry name" value="P-loop_NTPase"/>
</dbReference>
<accession>A0A4R5VH73</accession>
<evidence type="ECO:0000313" key="2">
    <source>
        <dbReference type="Proteomes" id="UP000295301"/>
    </source>
</evidence>
<organism evidence="1 2">
    <name type="scientific">Antarcticimicrobium luteum</name>
    <dbReference type="NCBI Taxonomy" id="2547397"/>
    <lineage>
        <taxon>Bacteria</taxon>
        <taxon>Pseudomonadati</taxon>
        <taxon>Pseudomonadota</taxon>
        <taxon>Alphaproteobacteria</taxon>
        <taxon>Rhodobacterales</taxon>
        <taxon>Paracoccaceae</taxon>
        <taxon>Antarcticimicrobium</taxon>
    </lineage>
</organism>
<sequence length="232" mass="26474">MERVMRARGDVRCFHEPFMYYYYLGEGRGRFPHFEPQEGHPRTYSAIKAMLYEAAEAGPVFFKDMSYYVMPDALTDDDLVDRVINVFLVRDPRRSIASYYKLDPEMSLTEIGLEAQYQHAAHIADRKGAWPLVLEAERVQAAPQESADALFAACGLPPAPHALDLKDVIPNEWKGVENWHRAALSNDRIRSAETLPDADEVFEAAARNAPHLRAMLAHHWPFYEKLCARALP</sequence>
<proteinExistence type="predicted"/>
<comment type="caution">
    <text evidence="1">The sequence shown here is derived from an EMBL/GenBank/DDBJ whole genome shotgun (WGS) entry which is preliminary data.</text>
</comment>
<reference evidence="1 2" key="1">
    <citation type="submission" date="2019-03" db="EMBL/GenBank/DDBJ databases">
        <title>Ruegeria lutea sp. nov., a novel strain, isolated from marine sediment, the Masan Bay, South Korea.</title>
        <authorList>
            <person name="Kim J."/>
            <person name="Kim D.-Y."/>
            <person name="Lee S.-S."/>
        </authorList>
    </citation>
    <scope>NUCLEOTIDE SEQUENCE [LARGE SCALE GENOMIC DNA]</scope>
    <source>
        <strain evidence="1 2">318-1</strain>
    </source>
</reference>
<dbReference type="PANTHER" id="PTHR48419:SF1">
    <property type="entry name" value="SULFOTRANSFERASE DOMAIN-CONTAINING PROTEIN"/>
    <property type="match status" value="1"/>
</dbReference>